<keyword evidence="4" id="KW-0949">S-adenosyl-L-methionine</keyword>
<evidence type="ECO:0000259" key="6">
    <source>
        <dbReference type="Pfam" id="PF07669"/>
    </source>
</evidence>
<dbReference type="GO" id="GO:0032259">
    <property type="term" value="P:methylation"/>
    <property type="evidence" value="ECO:0007669"/>
    <property type="project" value="UniProtKB-KW"/>
</dbReference>
<dbReference type="EMBL" id="BIFT01000001">
    <property type="protein sequence ID" value="GCE24726.1"/>
    <property type="molecule type" value="Genomic_DNA"/>
</dbReference>
<keyword evidence="8" id="KW-1185">Reference proteome</keyword>
<proteinExistence type="predicted"/>
<feature type="domain" description="Type II methyltransferase M.TaqI-like" evidence="6">
    <location>
        <begin position="381"/>
        <end position="530"/>
    </location>
</feature>
<protein>
    <recommendedName>
        <fullName evidence="1">site-specific DNA-methyltransferase (adenine-specific)</fullName>
        <ecNumber evidence="1">2.1.1.72</ecNumber>
    </recommendedName>
</protein>
<dbReference type="PRINTS" id="PR00507">
    <property type="entry name" value="N12N6MTFRASE"/>
</dbReference>
<evidence type="ECO:0000313" key="7">
    <source>
        <dbReference type="EMBL" id="GCE24726.1"/>
    </source>
</evidence>
<evidence type="ECO:0000313" key="8">
    <source>
        <dbReference type="Proteomes" id="UP000287171"/>
    </source>
</evidence>
<dbReference type="GO" id="GO:0006304">
    <property type="term" value="P:DNA modification"/>
    <property type="evidence" value="ECO:0007669"/>
    <property type="project" value="InterPro"/>
</dbReference>
<evidence type="ECO:0000256" key="4">
    <source>
        <dbReference type="ARBA" id="ARBA00022691"/>
    </source>
</evidence>
<dbReference type="EC" id="2.1.1.72" evidence="1"/>
<organism evidence="7 8">
    <name type="scientific">Dictyobacter alpinus</name>
    <dbReference type="NCBI Taxonomy" id="2014873"/>
    <lineage>
        <taxon>Bacteria</taxon>
        <taxon>Bacillati</taxon>
        <taxon>Chloroflexota</taxon>
        <taxon>Ktedonobacteria</taxon>
        <taxon>Ktedonobacterales</taxon>
        <taxon>Dictyobacteraceae</taxon>
        <taxon>Dictyobacter</taxon>
    </lineage>
</organism>
<comment type="caution">
    <text evidence="7">The sequence shown here is derived from an EMBL/GenBank/DDBJ whole genome shotgun (WGS) entry which is preliminary data.</text>
</comment>
<dbReference type="PROSITE" id="PS00092">
    <property type="entry name" value="N6_MTASE"/>
    <property type="match status" value="1"/>
</dbReference>
<dbReference type="AlphaFoldDB" id="A0A402B053"/>
<evidence type="ECO:0000256" key="3">
    <source>
        <dbReference type="ARBA" id="ARBA00022679"/>
    </source>
</evidence>
<dbReference type="InterPro" id="IPR029063">
    <property type="entry name" value="SAM-dependent_MTases_sf"/>
</dbReference>
<dbReference type="GO" id="GO:0003676">
    <property type="term" value="F:nucleic acid binding"/>
    <property type="evidence" value="ECO:0007669"/>
    <property type="project" value="InterPro"/>
</dbReference>
<dbReference type="InterPro" id="IPR050953">
    <property type="entry name" value="N4_N6_ade-DNA_methylase"/>
</dbReference>
<evidence type="ECO:0000256" key="5">
    <source>
        <dbReference type="ARBA" id="ARBA00047942"/>
    </source>
</evidence>
<dbReference type="InterPro" id="IPR011639">
    <property type="entry name" value="MethylTrfase_TaqI-like_dom"/>
</dbReference>
<dbReference type="Proteomes" id="UP000287171">
    <property type="component" value="Unassembled WGS sequence"/>
</dbReference>
<dbReference type="GO" id="GO:0009007">
    <property type="term" value="F:site-specific DNA-methyltransferase (adenine-specific) activity"/>
    <property type="evidence" value="ECO:0007669"/>
    <property type="project" value="UniProtKB-EC"/>
</dbReference>
<dbReference type="Gene3D" id="3.40.50.150">
    <property type="entry name" value="Vaccinia Virus protein VP39"/>
    <property type="match status" value="1"/>
</dbReference>
<dbReference type="SUPFAM" id="SSF53335">
    <property type="entry name" value="S-adenosyl-L-methionine-dependent methyltransferases"/>
    <property type="match status" value="1"/>
</dbReference>
<sequence length="809" mass="93944">MLKSGHYSAFQHIEQVIKLFYARFKVERSTFQRCFSCPDSRISIIEQEQLASLLLNRLMFLYFLQKQGFLNHDLLYLSHQLQATRQRAGPDTFYASFLWPLFHQGLDSPVHTPEIVARLGQVPYLGGSLFALRKVEEHYHSITIPDSAFERLFTFFDLYRWHVDEPAGQEKSLLTPDVLGYIFEQYINQQQMGAYYTREDVTTYIASNTIIPAFFDHMTHLYPAMFGPAGPIWSLLQQQPERYISAILLEQNYLPDETPHEYEQRQQAIQKLLTSLETGQVTAIDALISSNLEINRFAVDALQSLNDPQILLACYHHLTQLSILDPTCGSGAFLLAALRVLLPLYEACLDQLEKINIIVSTIYTSQRSRRYNVLKTIITCNLYGIDIMEEAIEICKLHLYLKLLALIEQVEDIEPLPDIEQHILVGNTLIELQDITMPASPAIYQATIPPQAQWQYSFQNILSQGGFNVIIGNPPYVEYSEQTFPYALKHFVTRCCANLYTCVVERSHQLLSAHGRHGMILPLAAFATRNMQPFLSAFLRWFPVSWLSFYHFRPSMLFSGGKVASIPTAIYLAKPEGSVQRYSTRLIKWAQEQRPLLFSRLIYHAITAPPDPLNLHYYPKFSHPVEDEILKKLLLHQPVSNYVSRIPNANTMFYRTAGGLYWKVFVNFPWPYETTSNKQCFFQQNYDRDVFVALFNSSLFWWYYTVTFDTFNLKDYMLFGFRFNYPTQSSIIQQLQDLNQQLMDDYCRYARHLKRGQTGSYTVYARKSKAIIDRIDMLLAQHYGLSANELAFIINYDIKYRMRLAQPEV</sequence>
<keyword evidence="3" id="KW-0808">Transferase</keyword>
<comment type="catalytic activity">
    <reaction evidence="5">
        <text>a 2'-deoxyadenosine in DNA + S-adenosyl-L-methionine = an N(6)-methyl-2'-deoxyadenosine in DNA + S-adenosyl-L-homocysteine + H(+)</text>
        <dbReference type="Rhea" id="RHEA:15197"/>
        <dbReference type="Rhea" id="RHEA-COMP:12418"/>
        <dbReference type="Rhea" id="RHEA-COMP:12419"/>
        <dbReference type="ChEBI" id="CHEBI:15378"/>
        <dbReference type="ChEBI" id="CHEBI:57856"/>
        <dbReference type="ChEBI" id="CHEBI:59789"/>
        <dbReference type="ChEBI" id="CHEBI:90615"/>
        <dbReference type="ChEBI" id="CHEBI:90616"/>
        <dbReference type="EC" id="2.1.1.72"/>
    </reaction>
</comment>
<evidence type="ECO:0000256" key="1">
    <source>
        <dbReference type="ARBA" id="ARBA00011900"/>
    </source>
</evidence>
<name>A0A402B053_9CHLR</name>
<keyword evidence="2" id="KW-0489">Methyltransferase</keyword>
<dbReference type="InterPro" id="IPR002052">
    <property type="entry name" value="DNA_methylase_N6_adenine_CS"/>
</dbReference>
<dbReference type="PANTHER" id="PTHR33841:SF1">
    <property type="entry name" value="DNA METHYLTRANSFERASE A"/>
    <property type="match status" value="1"/>
</dbReference>
<evidence type="ECO:0000256" key="2">
    <source>
        <dbReference type="ARBA" id="ARBA00022603"/>
    </source>
</evidence>
<gene>
    <name evidence="7" type="ORF">KDA_02100</name>
</gene>
<dbReference type="RefSeq" id="WP_161981844.1">
    <property type="nucleotide sequence ID" value="NZ_BIFT01000001.1"/>
</dbReference>
<dbReference type="PANTHER" id="PTHR33841">
    <property type="entry name" value="DNA METHYLTRANSFERASE YEEA-RELATED"/>
    <property type="match status" value="1"/>
</dbReference>
<accession>A0A402B053</accession>
<reference evidence="8" key="1">
    <citation type="submission" date="2018-12" db="EMBL/GenBank/DDBJ databases">
        <title>Tengunoibacter tsumagoiensis gen. nov., sp. nov., Dictyobacter kobayashii sp. nov., D. alpinus sp. nov., and D. joshuensis sp. nov. and description of Dictyobacteraceae fam. nov. within the order Ktedonobacterales isolated from Tengu-no-mugimeshi.</title>
        <authorList>
            <person name="Wang C.M."/>
            <person name="Zheng Y."/>
            <person name="Sakai Y."/>
            <person name="Toyoda A."/>
            <person name="Minakuchi Y."/>
            <person name="Abe K."/>
            <person name="Yokota A."/>
            <person name="Yabe S."/>
        </authorList>
    </citation>
    <scope>NUCLEOTIDE SEQUENCE [LARGE SCALE GENOMIC DNA]</scope>
    <source>
        <strain evidence="8">Uno16</strain>
    </source>
</reference>
<dbReference type="Pfam" id="PF07669">
    <property type="entry name" value="Eco57I"/>
    <property type="match status" value="1"/>
</dbReference>